<dbReference type="FunFam" id="3.40.47.10:FF:000019">
    <property type="entry name" value="Polyketide synthase type I"/>
    <property type="match status" value="1"/>
</dbReference>
<feature type="domain" description="Carrier" evidence="8">
    <location>
        <begin position="605"/>
        <end position="679"/>
    </location>
</feature>
<dbReference type="SUPFAM" id="SSF56801">
    <property type="entry name" value="Acetyl-CoA synthetase-like"/>
    <property type="match status" value="1"/>
</dbReference>
<dbReference type="Proteomes" id="UP000729701">
    <property type="component" value="Unassembled WGS sequence"/>
</dbReference>
<dbReference type="InterPro" id="IPR009081">
    <property type="entry name" value="PP-bd_ACP"/>
</dbReference>
<organism evidence="10 11">
    <name type="scientific">Cyanomargarita calcarea GSE-NOS-MK-12-04C</name>
    <dbReference type="NCBI Taxonomy" id="2839659"/>
    <lineage>
        <taxon>Bacteria</taxon>
        <taxon>Bacillati</taxon>
        <taxon>Cyanobacteriota</taxon>
        <taxon>Cyanophyceae</taxon>
        <taxon>Nostocales</taxon>
        <taxon>Cyanomargaritaceae</taxon>
        <taxon>Cyanomargarita</taxon>
    </lineage>
</organism>
<dbReference type="CDD" id="cd08955">
    <property type="entry name" value="KR_2_FAS_SDR_x"/>
    <property type="match status" value="1"/>
</dbReference>
<evidence type="ECO:0000256" key="2">
    <source>
        <dbReference type="ARBA" id="ARBA00022450"/>
    </source>
</evidence>
<dbReference type="SUPFAM" id="SSF47336">
    <property type="entry name" value="ACP-like"/>
    <property type="match status" value="2"/>
</dbReference>
<proteinExistence type="inferred from homology"/>
<dbReference type="FunFam" id="3.40.50.12780:FF:000013">
    <property type="entry name" value="Long-chain-fatty-acid--AMP ligase FadD32"/>
    <property type="match status" value="1"/>
</dbReference>
<evidence type="ECO:0000259" key="8">
    <source>
        <dbReference type="PROSITE" id="PS50075"/>
    </source>
</evidence>
<dbReference type="Pfam" id="PF00501">
    <property type="entry name" value="AMP-binding"/>
    <property type="match status" value="1"/>
</dbReference>
<dbReference type="InterPro" id="IPR020845">
    <property type="entry name" value="AMP-binding_CS"/>
</dbReference>
<feature type="transmembrane region" description="Helical" evidence="7">
    <location>
        <begin position="82"/>
        <end position="102"/>
    </location>
</feature>
<dbReference type="PANTHER" id="PTHR43775:SF37">
    <property type="entry name" value="SI:DKEY-61P9.11"/>
    <property type="match status" value="1"/>
</dbReference>
<dbReference type="InterPro" id="IPR049490">
    <property type="entry name" value="C883_1060-like_KR_N"/>
</dbReference>
<dbReference type="InterPro" id="IPR006162">
    <property type="entry name" value="Ppantetheine_attach_site"/>
</dbReference>
<dbReference type="PROSITE" id="PS00012">
    <property type="entry name" value="PHOSPHOPANTETHEINE"/>
    <property type="match status" value="1"/>
</dbReference>
<dbReference type="FunFam" id="3.40.366.10:FF:000002">
    <property type="entry name" value="Probable polyketide synthase 2"/>
    <property type="match status" value="1"/>
</dbReference>
<keyword evidence="4" id="KW-0808">Transferase</keyword>
<evidence type="ECO:0000256" key="4">
    <source>
        <dbReference type="ARBA" id="ARBA00022679"/>
    </source>
</evidence>
<comment type="similarity">
    <text evidence="1">Belongs to the ATP-dependent AMP-binding enzyme family.</text>
</comment>
<reference evidence="10" key="1">
    <citation type="submission" date="2021-05" db="EMBL/GenBank/DDBJ databases">
        <authorList>
            <person name="Pietrasiak N."/>
            <person name="Ward R."/>
            <person name="Stajich J.E."/>
            <person name="Kurbessoian T."/>
        </authorList>
    </citation>
    <scope>NUCLEOTIDE SEQUENCE</scope>
    <source>
        <strain evidence="10">GSE-NOS-MK-12-04C</strain>
    </source>
</reference>
<dbReference type="InterPro" id="IPR016039">
    <property type="entry name" value="Thiolase-like"/>
</dbReference>
<evidence type="ECO:0000313" key="11">
    <source>
        <dbReference type="Proteomes" id="UP000729701"/>
    </source>
</evidence>
<evidence type="ECO:0000313" key="10">
    <source>
        <dbReference type="EMBL" id="MBW4667893.1"/>
    </source>
</evidence>
<dbReference type="SUPFAM" id="SSF55048">
    <property type="entry name" value="Probable ACP-binding domain of malonyl-CoA ACP transacylase"/>
    <property type="match status" value="1"/>
</dbReference>
<dbReference type="Gene3D" id="3.30.70.3290">
    <property type="match status" value="1"/>
</dbReference>
<dbReference type="Gene3D" id="3.40.50.12780">
    <property type="entry name" value="N-terminal domain of ligase-like"/>
    <property type="match status" value="1"/>
</dbReference>
<dbReference type="Pfam" id="PF23024">
    <property type="entry name" value="AMP-dom_DIP2-like"/>
    <property type="match status" value="1"/>
</dbReference>
<name>A0A951QLF9_9CYAN</name>
<dbReference type="Gene3D" id="3.40.47.10">
    <property type="match status" value="1"/>
</dbReference>
<dbReference type="InterPro" id="IPR057326">
    <property type="entry name" value="KR_dom"/>
</dbReference>
<dbReference type="Pfam" id="PF00109">
    <property type="entry name" value="ketoacyl-synt"/>
    <property type="match status" value="1"/>
</dbReference>
<dbReference type="PROSITE" id="PS00606">
    <property type="entry name" value="KS3_1"/>
    <property type="match status" value="1"/>
</dbReference>
<dbReference type="GO" id="GO:0006633">
    <property type="term" value="P:fatty acid biosynthetic process"/>
    <property type="evidence" value="ECO:0007669"/>
    <property type="project" value="InterPro"/>
</dbReference>
<dbReference type="InterPro" id="IPR020841">
    <property type="entry name" value="PKS_Beta-ketoAc_synthase_dom"/>
</dbReference>
<dbReference type="InterPro" id="IPR014031">
    <property type="entry name" value="Ketoacyl_synth_C"/>
</dbReference>
<dbReference type="InterPro" id="IPR018201">
    <property type="entry name" value="Ketoacyl_synth_AS"/>
</dbReference>
<dbReference type="SUPFAM" id="SSF52151">
    <property type="entry name" value="FabD/lysophospholipase-like"/>
    <property type="match status" value="1"/>
</dbReference>
<dbReference type="InterPro" id="IPR001227">
    <property type="entry name" value="Ac_transferase_dom_sf"/>
</dbReference>
<dbReference type="InterPro" id="IPR050091">
    <property type="entry name" value="PKS_NRPS_Biosynth_Enz"/>
</dbReference>
<keyword evidence="2" id="KW-0596">Phosphopantetheine</keyword>
<gene>
    <name evidence="10" type="ORF">KME60_10795</name>
</gene>
<dbReference type="EMBL" id="JAHHGZ010000009">
    <property type="protein sequence ID" value="MBW4667893.1"/>
    <property type="molecule type" value="Genomic_DNA"/>
</dbReference>
<dbReference type="PROSITE" id="PS50075">
    <property type="entry name" value="CARRIER"/>
    <property type="match status" value="2"/>
</dbReference>
<dbReference type="SMART" id="SM00825">
    <property type="entry name" value="PKS_KS"/>
    <property type="match status" value="1"/>
</dbReference>
<protein>
    <submittedName>
        <fullName evidence="10">SDR family NAD(P)-dependent oxidoreductase</fullName>
    </submittedName>
</protein>
<dbReference type="Gene3D" id="3.30.300.30">
    <property type="match status" value="1"/>
</dbReference>
<dbReference type="Gene3D" id="1.10.1200.10">
    <property type="entry name" value="ACP-like"/>
    <property type="match status" value="2"/>
</dbReference>
<dbReference type="InterPro" id="IPR025110">
    <property type="entry name" value="AMP-bd_C"/>
</dbReference>
<dbReference type="SMART" id="SM00823">
    <property type="entry name" value="PKS_PP"/>
    <property type="match status" value="2"/>
</dbReference>
<dbReference type="GO" id="GO:0004315">
    <property type="term" value="F:3-oxoacyl-[acyl-carrier-protein] synthase activity"/>
    <property type="evidence" value="ECO:0007669"/>
    <property type="project" value="InterPro"/>
</dbReference>
<dbReference type="Gene3D" id="3.40.50.720">
    <property type="entry name" value="NAD(P)-binding Rossmann-like Domain"/>
    <property type="match status" value="1"/>
</dbReference>
<dbReference type="Gene3D" id="3.40.366.10">
    <property type="entry name" value="Malonyl-Coenzyme A Acyl Carrier Protein, domain 2"/>
    <property type="match status" value="1"/>
</dbReference>
<dbReference type="InterPro" id="IPR013968">
    <property type="entry name" value="PKS_KR"/>
</dbReference>
<dbReference type="Pfam" id="PF08659">
    <property type="entry name" value="KR"/>
    <property type="match status" value="1"/>
</dbReference>
<dbReference type="SUPFAM" id="SSF51735">
    <property type="entry name" value="NAD(P)-binding Rossmann-fold domains"/>
    <property type="match status" value="2"/>
</dbReference>
<dbReference type="Pfam" id="PF22621">
    <property type="entry name" value="CurL-like_PKS_C"/>
    <property type="match status" value="1"/>
</dbReference>
<dbReference type="CDD" id="cd05931">
    <property type="entry name" value="FAAL"/>
    <property type="match status" value="1"/>
</dbReference>
<keyword evidence="7" id="KW-0812">Transmembrane</keyword>
<dbReference type="InterPro" id="IPR040097">
    <property type="entry name" value="FAAL/FAAC"/>
</dbReference>
<comment type="caution">
    <text evidence="10">The sequence shown here is derived from an EMBL/GenBank/DDBJ whole genome shotgun (WGS) entry which is preliminary data.</text>
</comment>
<dbReference type="InterPro" id="IPR036291">
    <property type="entry name" value="NAD(P)-bd_dom_sf"/>
</dbReference>
<keyword evidence="7" id="KW-1133">Transmembrane helix</keyword>
<dbReference type="InterPro" id="IPR042099">
    <property type="entry name" value="ANL_N_sf"/>
</dbReference>
<dbReference type="PROSITE" id="PS00455">
    <property type="entry name" value="AMP_BINDING"/>
    <property type="match status" value="1"/>
</dbReference>
<dbReference type="InterPro" id="IPR014043">
    <property type="entry name" value="Acyl_transferase_dom"/>
</dbReference>
<dbReference type="GO" id="GO:0071766">
    <property type="term" value="P:Actinobacterium-type cell wall biogenesis"/>
    <property type="evidence" value="ECO:0007669"/>
    <property type="project" value="UniProtKB-ARBA"/>
</dbReference>
<dbReference type="SMART" id="SM01294">
    <property type="entry name" value="PKS_PP_betabranch"/>
    <property type="match status" value="1"/>
</dbReference>
<feature type="domain" description="Ketosynthase family 3 (KS3)" evidence="9">
    <location>
        <begin position="693"/>
        <end position="1107"/>
    </location>
</feature>
<dbReference type="InterPro" id="IPR016036">
    <property type="entry name" value="Malonyl_transacylase_ACP-bd"/>
</dbReference>
<dbReference type="Pfam" id="PF00698">
    <property type="entry name" value="Acyl_transf_1"/>
    <property type="match status" value="1"/>
</dbReference>
<keyword evidence="5" id="KW-0276">Fatty acid metabolism</keyword>
<keyword evidence="3" id="KW-0597">Phosphoprotein</keyword>
<feature type="domain" description="Carrier" evidence="8">
    <location>
        <begin position="2131"/>
        <end position="2209"/>
    </location>
</feature>
<keyword evidence="6" id="KW-0443">Lipid metabolism</keyword>
<evidence type="ECO:0000259" key="9">
    <source>
        <dbReference type="PROSITE" id="PS52004"/>
    </source>
</evidence>
<dbReference type="Pfam" id="PF21394">
    <property type="entry name" value="Beta-ketacyl_N"/>
    <property type="match status" value="1"/>
</dbReference>
<dbReference type="GO" id="GO:0031177">
    <property type="term" value="F:phosphopantetheine binding"/>
    <property type="evidence" value="ECO:0007669"/>
    <property type="project" value="InterPro"/>
</dbReference>
<evidence type="ECO:0000256" key="5">
    <source>
        <dbReference type="ARBA" id="ARBA00022832"/>
    </source>
</evidence>
<dbReference type="PROSITE" id="PS52004">
    <property type="entry name" value="KS3_2"/>
    <property type="match status" value="1"/>
</dbReference>
<dbReference type="InterPro" id="IPR016035">
    <property type="entry name" value="Acyl_Trfase/lysoPLipase"/>
</dbReference>
<sequence>MVSCHNWSSEIFRDTVSIVNTLSHRAVQQPSQVAFIFLQDGEIESSRLTYQELDRQAQAIALQLQVLASKGSRVLLLYPPGLEFIAAFFGCLYAGMVAVPAYPPRQNQNLSRVQAILADAQANVALTITSELVKIERLLTHNLELATIQWLATDKIKTNQVSNWQKPEVSSDTLALLQYTSGSTGTPKGVRISHGNLLHNCEYIKQAFELTPETVSVTWLPSFHDMGLIDGIIQPIYTGFLAVMMPPASFVQRPIRWLEAISRYQATHCGGPNFAYELCVKKITPQQLQNLDLSRWSSAYSGSEPVRQETIERFSTKFKPCGFRSHFFYPCYGMAETTLMVSGGRLNDEPVYSTVQANALEKNQVLIVSLDTQNVRHLVGCGRSWLETKIIIVVPELLTQCATNQIGEIWVSSGSVADGYWNKPEETEKTFHAYLADTGEGPFIRTGDLGFLLNGELFVTGRLKDLIIIQGRNHYPQDIELTVEKSHLALRPSYGAAFSVEIAGEEKLVVAQEVERSHLRKLNVSEVIATIRQAVAEQHDLQVYAVLLLKTMSLPKTSSGKIQRSACRAGFLAGNLDLVGDWIAIPQKQSPDSQTNNDRKSHSQEAIEAWLISKIVEQLQITINELDIRQPLAQYGLSSLVAVGIAGELQEWLGYQLSPTLLYDYPTIQSLARYLGGQNISAPIVPSSSQVTQEEIAIIGIGCRFPSSKNLEKFWSLLRDGIDATRQVPPERWNNQGKTYIHWGGFLEQVDQFDPLFFGISPREAELMDPQQRLLLEVSWEALENAGQQWDQLAGSQTGVFIGIGNYDYARLQFNHTSVTDPYYSSGNAFSIAANRLSYVLDLRGPSLAVDTACSSSLVAVHQACQSLRLGECHLALAGGVNLILTPELSISFSKAGMLASDGRCKTFDAKADGYVRGEGCGIVVLKRLADALKDGDRISAIIKGSAVNQDGLSNGLTAPNGTAQQKVIRQALENAGVTPAQISYVEAHGTGTALGDPIEINSLKAVLMQGRKSDQICRIGSVKTNIGHLETAAGIAGLIKVVLSLQHQEIPSHLHLEQLNPYISLEETPLSIPTERQSWIADGDRRLAGVSSFGFGGTNCHVVLQESPAGIQKKEPLERPLHLLTLSAKSEQALGELAQSYTKFLASHPEESLANICFTANVGRCHFDYRLAVTATSSLKLQITLSNNLSKETPGLLNGQAEIGKCRKIVFLFTGQGSQYVGMGRQLYETQPTFQRNLDRCNEILQPYLEKSLLSVLYPDPNESYLLNQTAYTQPALFAIEYALAQLWRSWGIEPTAVMGHSVGEYVAACVAGVFSLEDGLKLIAERGRLMQALPATGEMVAVNASVAQIAATIDIEKKNVVIAAINGEKNTVLSGTREDLDIVKAALTTQGFKTKKLDVSHAFHSPLMEPMLTAFELKAKEVSFSIPRLQLVSNVTGEIATPEIATPEYWCRHIRQTVRFATSIETMYRQGYEVFVEIGPKPILLGMGRNCLPDMNIQWLPSLQPGLSDWEQLLQSLGTLYVHGIQVDWSGFDRDYSRWRVGLPTYPFQRKRYWVEVAKNGFKTPMMNMLHQGQTTQITEELATSEEFSDSEIKLLPKLVEILVRKQQQQVKKSEIQDWFYQIEWLPKPLEASQEKTAVIAPSTWLIFADRSGVAQSLAKLLQQKGHDFIIVYAGETYQTEKDGTCSLNPSNPDDFKRLFQEALKTLKLPLQRVVHLWNLETTLDLNISLLEQTQILGCGSVLYLVQALTQYDRLGLSRLWLVTRGVQPVISQPSLDAVVQASVWGLGKIVALEHPKLWGGMVDLAPQAQEDEVALLLAEIWNTSTEDHLAFREGQCYVARLQPSRLLELPTVELRSDGCYLITGGLGALGLKVAQWIVGLGTKSLVLVGRSSSTSSHAEEILSQLNLAGVKVLVVQADVSQQEDVIRVLAEIEAEMPPLRGIIHAAGVLDDGILLQQNWERFMRVMLPKVKGALNLHRLTKNLPLDFFVVFSSVASLLGSPGQGNYAAANTFMDVLIHHRMKLGLPGLSINWGPWDDVGMTASLAGDLQNRLTTHGLNTISCEQGLQALELLLGQTSGQIGVIPFEWSAFTSLQLPLLSCLVPTKLPKQSQPVLTEFLQQLPHAIASDRQELLIAHIQAEVAKVLGLKLLELPTADQRFFDMGMDSLTAVELKNRLEVTLNCSLPTTLALEFPTIKILAEYLSRELFNGETDDPKSPKDKDLSKIEQLSEVQVEKLIAEELAKLETLLHENEQHS</sequence>
<reference evidence="10" key="2">
    <citation type="journal article" date="2022" name="Microbiol. Resour. Announc.">
        <title>Metagenome Sequencing to Explore Phylogenomics of Terrestrial Cyanobacteria.</title>
        <authorList>
            <person name="Ward R.D."/>
            <person name="Stajich J.E."/>
            <person name="Johansen J.R."/>
            <person name="Huntemann M."/>
            <person name="Clum A."/>
            <person name="Foster B."/>
            <person name="Foster B."/>
            <person name="Roux S."/>
            <person name="Palaniappan K."/>
            <person name="Varghese N."/>
            <person name="Mukherjee S."/>
            <person name="Reddy T.B.K."/>
            <person name="Daum C."/>
            <person name="Copeland A."/>
            <person name="Chen I.A."/>
            <person name="Ivanova N.N."/>
            <person name="Kyrpides N.C."/>
            <person name="Shapiro N."/>
            <person name="Eloe-Fadrosh E.A."/>
            <person name="Pietrasiak N."/>
        </authorList>
    </citation>
    <scope>NUCLEOTIDE SEQUENCE</scope>
    <source>
        <strain evidence="10">GSE-NOS-MK-12-04C</strain>
    </source>
</reference>
<dbReference type="InterPro" id="IPR014030">
    <property type="entry name" value="Ketoacyl_synth_N"/>
</dbReference>
<dbReference type="PANTHER" id="PTHR43775">
    <property type="entry name" value="FATTY ACID SYNTHASE"/>
    <property type="match status" value="1"/>
</dbReference>
<dbReference type="SUPFAM" id="SSF53901">
    <property type="entry name" value="Thiolase-like"/>
    <property type="match status" value="1"/>
</dbReference>
<evidence type="ECO:0000256" key="3">
    <source>
        <dbReference type="ARBA" id="ARBA00022553"/>
    </source>
</evidence>
<dbReference type="GO" id="GO:0004312">
    <property type="term" value="F:fatty acid synthase activity"/>
    <property type="evidence" value="ECO:0007669"/>
    <property type="project" value="TreeGrafter"/>
</dbReference>
<evidence type="ECO:0000256" key="6">
    <source>
        <dbReference type="ARBA" id="ARBA00023098"/>
    </source>
</evidence>
<evidence type="ECO:0000256" key="1">
    <source>
        <dbReference type="ARBA" id="ARBA00006432"/>
    </source>
</evidence>
<evidence type="ECO:0000256" key="7">
    <source>
        <dbReference type="SAM" id="Phobius"/>
    </source>
</evidence>
<dbReference type="Pfam" id="PF00550">
    <property type="entry name" value="PP-binding"/>
    <property type="match status" value="2"/>
</dbReference>
<dbReference type="InterPro" id="IPR020806">
    <property type="entry name" value="PKS_PP-bd"/>
</dbReference>
<dbReference type="InterPro" id="IPR000873">
    <property type="entry name" value="AMP-dep_synth/lig_dom"/>
</dbReference>
<accession>A0A951QLF9</accession>
<keyword evidence="7" id="KW-0472">Membrane</keyword>
<dbReference type="SMART" id="SM00827">
    <property type="entry name" value="PKS_AT"/>
    <property type="match status" value="1"/>
</dbReference>
<dbReference type="InterPro" id="IPR036736">
    <property type="entry name" value="ACP-like_sf"/>
</dbReference>
<dbReference type="InterPro" id="IPR045851">
    <property type="entry name" value="AMP-bd_C_sf"/>
</dbReference>
<dbReference type="SMART" id="SM00822">
    <property type="entry name" value="PKS_KR"/>
    <property type="match status" value="1"/>
</dbReference>
<dbReference type="Pfam" id="PF02801">
    <property type="entry name" value="Ketoacyl-synt_C"/>
    <property type="match status" value="1"/>
</dbReference>
<dbReference type="CDD" id="cd00833">
    <property type="entry name" value="PKS"/>
    <property type="match status" value="1"/>
</dbReference>